<dbReference type="OrthoDB" id="3308423at2"/>
<feature type="site" description="Important for catalytic activity, responsible for pKa modulation of the active site Glu and correct orientation of both the proton donor and substrate" evidence="7">
    <location>
        <position position="142"/>
    </location>
</feature>
<evidence type="ECO:0000256" key="6">
    <source>
        <dbReference type="PIRSR" id="PIRSR606710-1"/>
    </source>
</evidence>
<keyword evidence="9" id="KW-0732">Signal</keyword>
<dbReference type="Pfam" id="PF04616">
    <property type="entry name" value="Glyco_hydro_43"/>
    <property type="match status" value="1"/>
</dbReference>
<dbReference type="PANTHER" id="PTHR43772">
    <property type="entry name" value="ENDO-1,4-BETA-XYLANASE"/>
    <property type="match status" value="1"/>
</dbReference>
<dbReference type="PANTHER" id="PTHR43772:SF2">
    <property type="entry name" value="PUTATIVE (AFU_ORTHOLOGUE AFUA_2G04480)-RELATED"/>
    <property type="match status" value="1"/>
</dbReference>
<dbReference type="InterPro" id="IPR052176">
    <property type="entry name" value="Glycosyl_Hydrlase_43_Enz"/>
</dbReference>
<evidence type="ECO:0000256" key="4">
    <source>
        <dbReference type="ARBA" id="ARBA00023277"/>
    </source>
</evidence>
<dbReference type="CDD" id="cd08991">
    <property type="entry name" value="GH43_HoAraf43-like"/>
    <property type="match status" value="1"/>
</dbReference>
<dbReference type="InterPro" id="IPR006710">
    <property type="entry name" value="Glyco_hydro_43"/>
</dbReference>
<sequence>MRALLLPILTFISLAFPAVQQMSTDDVLADRQLLLADPTIFLDKGIYYLYGTSSDSGFLVYQSTDLKNWSGPVGKSNGFALLKGQSFGTKGFWAPQVFKYKDTYYMAYTADEQIAIAKSDHPLGPFKQQEIKSISGSGKQIDPFVFYNAGKFYLYHVKLQDGNRIFVTEMKADLSDVSSKTSTPCISGSLPWENTENTNWPVTEGPTVINYKGMYYMIYSANDFRNKDYAVGYATATSPLGPWKKYTGSPILSRQNLKYNGTGHGDLFKDKDGQYQYVLHTHNSMSKVSPRMTALIGVSFYKNGKDDAVLKADDPSFRFLSLKP</sequence>
<evidence type="ECO:0000256" key="9">
    <source>
        <dbReference type="SAM" id="SignalP"/>
    </source>
</evidence>
<keyword evidence="5 8" id="KW-0326">Glycosidase</keyword>
<evidence type="ECO:0000256" key="3">
    <source>
        <dbReference type="ARBA" id="ARBA00022801"/>
    </source>
</evidence>
<evidence type="ECO:0000256" key="2">
    <source>
        <dbReference type="ARBA" id="ARBA00022651"/>
    </source>
</evidence>
<feature type="signal peptide" evidence="9">
    <location>
        <begin position="1"/>
        <end position="17"/>
    </location>
</feature>
<proteinExistence type="inferred from homology"/>
<comment type="similarity">
    <text evidence="1 8">Belongs to the glycosyl hydrolase 43 family.</text>
</comment>
<dbReference type="GO" id="GO:0045493">
    <property type="term" value="P:xylan catabolic process"/>
    <property type="evidence" value="ECO:0007669"/>
    <property type="project" value="UniProtKB-KW"/>
</dbReference>
<keyword evidence="2" id="KW-0858">Xylan degradation</keyword>
<keyword evidence="4" id="KW-0119">Carbohydrate metabolism</keyword>
<dbReference type="RefSeq" id="WP_133578269.1">
    <property type="nucleotide sequence ID" value="NZ_SNYC01000009.1"/>
</dbReference>
<organism evidence="10 11">
    <name type="scientific">Pedobacter metabolipauper</name>
    <dbReference type="NCBI Taxonomy" id="425513"/>
    <lineage>
        <taxon>Bacteria</taxon>
        <taxon>Pseudomonadati</taxon>
        <taxon>Bacteroidota</taxon>
        <taxon>Sphingobacteriia</taxon>
        <taxon>Sphingobacteriales</taxon>
        <taxon>Sphingobacteriaceae</taxon>
        <taxon>Pedobacter</taxon>
    </lineage>
</organism>
<dbReference type="InterPro" id="IPR023296">
    <property type="entry name" value="Glyco_hydro_beta-prop_sf"/>
</dbReference>
<protein>
    <submittedName>
        <fullName evidence="10">Glycosyl hydrolase family 43</fullName>
    </submittedName>
</protein>
<evidence type="ECO:0000313" key="10">
    <source>
        <dbReference type="EMBL" id="TDQ06411.1"/>
    </source>
</evidence>
<comment type="caution">
    <text evidence="10">The sequence shown here is derived from an EMBL/GenBank/DDBJ whole genome shotgun (WGS) entry which is preliminary data.</text>
</comment>
<gene>
    <name evidence="10" type="ORF">ATK78_4481</name>
</gene>
<evidence type="ECO:0000256" key="1">
    <source>
        <dbReference type="ARBA" id="ARBA00009865"/>
    </source>
</evidence>
<keyword evidence="3 8" id="KW-0378">Hydrolase</keyword>
<dbReference type="GO" id="GO:0004553">
    <property type="term" value="F:hydrolase activity, hydrolyzing O-glycosyl compounds"/>
    <property type="evidence" value="ECO:0007669"/>
    <property type="project" value="InterPro"/>
</dbReference>
<dbReference type="EMBL" id="SNYC01000009">
    <property type="protein sequence ID" value="TDQ06411.1"/>
    <property type="molecule type" value="Genomic_DNA"/>
</dbReference>
<dbReference type="AlphaFoldDB" id="A0A4R6SP94"/>
<evidence type="ECO:0000256" key="7">
    <source>
        <dbReference type="PIRSR" id="PIRSR606710-2"/>
    </source>
</evidence>
<evidence type="ECO:0000256" key="5">
    <source>
        <dbReference type="ARBA" id="ARBA00023295"/>
    </source>
</evidence>
<evidence type="ECO:0000313" key="11">
    <source>
        <dbReference type="Proteomes" id="UP000295620"/>
    </source>
</evidence>
<reference evidence="10 11" key="1">
    <citation type="submission" date="2019-03" db="EMBL/GenBank/DDBJ databases">
        <title>Genomic Encyclopedia of Archaeal and Bacterial Type Strains, Phase II (KMG-II): from individual species to whole genera.</title>
        <authorList>
            <person name="Goeker M."/>
        </authorList>
    </citation>
    <scope>NUCLEOTIDE SEQUENCE [LARGE SCALE GENOMIC DNA]</scope>
    <source>
        <strain evidence="10 11">DSM 19035</strain>
    </source>
</reference>
<feature type="active site" description="Proton donor" evidence="6">
    <location>
        <position position="204"/>
    </location>
</feature>
<evidence type="ECO:0000256" key="8">
    <source>
        <dbReference type="RuleBase" id="RU361187"/>
    </source>
</evidence>
<accession>A0A4R6SP94</accession>
<keyword evidence="11" id="KW-1185">Reference proteome</keyword>
<dbReference type="Gene3D" id="2.115.10.20">
    <property type="entry name" value="Glycosyl hydrolase domain, family 43"/>
    <property type="match status" value="1"/>
</dbReference>
<dbReference type="Proteomes" id="UP000295620">
    <property type="component" value="Unassembled WGS sequence"/>
</dbReference>
<name>A0A4R6SP94_9SPHI</name>
<dbReference type="SUPFAM" id="SSF75005">
    <property type="entry name" value="Arabinanase/levansucrase/invertase"/>
    <property type="match status" value="1"/>
</dbReference>
<feature type="chain" id="PRO_5020845397" evidence="9">
    <location>
        <begin position="18"/>
        <end position="324"/>
    </location>
</feature>
<feature type="active site" description="Proton acceptor" evidence="6">
    <location>
        <position position="37"/>
    </location>
</feature>
<keyword evidence="2" id="KW-0624">Polysaccharide degradation</keyword>